<dbReference type="GO" id="GO:0000725">
    <property type="term" value="P:recombinational repair"/>
    <property type="evidence" value="ECO:0007669"/>
    <property type="project" value="TreeGrafter"/>
</dbReference>
<dbReference type="Pfam" id="PF00580">
    <property type="entry name" value="UvrD-helicase"/>
    <property type="match status" value="1"/>
</dbReference>
<evidence type="ECO:0000256" key="11">
    <source>
        <dbReference type="ARBA" id="ARBA00034617"/>
    </source>
</evidence>
<evidence type="ECO:0000259" key="17">
    <source>
        <dbReference type="PROSITE" id="PS51217"/>
    </source>
</evidence>
<dbReference type="PANTHER" id="PTHR11070:SF2">
    <property type="entry name" value="ATP-DEPENDENT DNA HELICASE SRS2"/>
    <property type="match status" value="1"/>
</dbReference>
<dbReference type="InterPro" id="IPR000212">
    <property type="entry name" value="DNA_helicase_UvrD/REP"/>
</dbReference>
<evidence type="ECO:0000256" key="12">
    <source>
        <dbReference type="ARBA" id="ARBA00034808"/>
    </source>
</evidence>
<feature type="domain" description="UvrD-like helicase C-terminal" evidence="17">
    <location>
        <begin position="504"/>
        <end position="782"/>
    </location>
</feature>
<dbReference type="InterPro" id="IPR014151">
    <property type="entry name" value="DNA_helicase_AddA"/>
</dbReference>
<evidence type="ECO:0000256" key="8">
    <source>
        <dbReference type="ARBA" id="ARBA00023125"/>
    </source>
</evidence>
<evidence type="ECO:0000256" key="4">
    <source>
        <dbReference type="ARBA" id="ARBA00022801"/>
    </source>
</evidence>
<evidence type="ECO:0000256" key="9">
    <source>
        <dbReference type="ARBA" id="ARBA00023204"/>
    </source>
</evidence>
<dbReference type="AlphaFoldDB" id="A0A2S7K7K7"/>
<evidence type="ECO:0000256" key="2">
    <source>
        <dbReference type="ARBA" id="ARBA00022741"/>
    </source>
</evidence>
<evidence type="ECO:0000313" key="19">
    <source>
        <dbReference type="Proteomes" id="UP000239504"/>
    </source>
</evidence>
<reference evidence="18 19" key="1">
    <citation type="submission" date="2017-12" db="EMBL/GenBank/DDBJ databases">
        <authorList>
            <person name="Hurst M.R.H."/>
        </authorList>
    </citation>
    <scope>NUCLEOTIDE SEQUENCE [LARGE SCALE GENOMIC DNA]</scope>
    <source>
        <strain evidence="18 19">SY-3-19</strain>
    </source>
</reference>
<dbReference type="GO" id="GO:0033202">
    <property type="term" value="C:DNA helicase complex"/>
    <property type="evidence" value="ECO:0007669"/>
    <property type="project" value="TreeGrafter"/>
</dbReference>
<evidence type="ECO:0000256" key="13">
    <source>
        <dbReference type="ARBA" id="ARBA00034923"/>
    </source>
</evidence>
<dbReference type="InterPro" id="IPR011335">
    <property type="entry name" value="Restrct_endonuc-II-like"/>
</dbReference>
<dbReference type="NCBIfam" id="TIGR02784">
    <property type="entry name" value="addA_alphas"/>
    <property type="match status" value="1"/>
</dbReference>
<evidence type="ECO:0000256" key="14">
    <source>
        <dbReference type="ARBA" id="ARBA00048988"/>
    </source>
</evidence>
<keyword evidence="3" id="KW-0227">DNA damage</keyword>
<comment type="caution">
    <text evidence="18">The sequence shown here is derived from an EMBL/GenBank/DDBJ whole genome shotgun (WGS) entry which is preliminary data.</text>
</comment>
<gene>
    <name evidence="18" type="primary">addA</name>
    <name evidence="18" type="ORF">CW354_09165</name>
</gene>
<dbReference type="Proteomes" id="UP000239504">
    <property type="component" value="Unassembled WGS sequence"/>
</dbReference>
<evidence type="ECO:0000256" key="7">
    <source>
        <dbReference type="ARBA" id="ARBA00022840"/>
    </source>
</evidence>
<keyword evidence="19" id="KW-1185">Reference proteome</keyword>
<proteinExistence type="predicted"/>
<keyword evidence="5 15" id="KW-0347">Helicase</keyword>
<organism evidence="18 19">
    <name type="scientific">Hyphococcus luteus</name>
    <dbReference type="NCBI Taxonomy" id="2058213"/>
    <lineage>
        <taxon>Bacteria</taxon>
        <taxon>Pseudomonadati</taxon>
        <taxon>Pseudomonadota</taxon>
        <taxon>Alphaproteobacteria</taxon>
        <taxon>Parvularculales</taxon>
        <taxon>Parvularculaceae</taxon>
        <taxon>Hyphococcus</taxon>
    </lineage>
</organism>
<evidence type="ECO:0000256" key="6">
    <source>
        <dbReference type="ARBA" id="ARBA00022839"/>
    </source>
</evidence>
<keyword evidence="2 15" id="KW-0547">Nucleotide-binding</keyword>
<keyword evidence="8" id="KW-0238">DNA-binding</keyword>
<keyword evidence="6" id="KW-0269">Exonuclease</keyword>
<dbReference type="RefSeq" id="WP_104829692.1">
    <property type="nucleotide sequence ID" value="NZ_PJCH01000005.1"/>
</dbReference>
<dbReference type="Gene3D" id="1.10.486.10">
    <property type="entry name" value="PCRA, domain 4"/>
    <property type="match status" value="1"/>
</dbReference>
<dbReference type="GO" id="GO:0003677">
    <property type="term" value="F:DNA binding"/>
    <property type="evidence" value="ECO:0007669"/>
    <property type="project" value="UniProtKB-KW"/>
</dbReference>
<dbReference type="GO" id="GO:0043138">
    <property type="term" value="F:3'-5' DNA helicase activity"/>
    <property type="evidence" value="ECO:0007669"/>
    <property type="project" value="UniProtKB-EC"/>
</dbReference>
<dbReference type="InterPro" id="IPR027417">
    <property type="entry name" value="P-loop_NTPase"/>
</dbReference>
<evidence type="ECO:0000256" key="3">
    <source>
        <dbReference type="ARBA" id="ARBA00022763"/>
    </source>
</evidence>
<dbReference type="Gene3D" id="3.30.160.800">
    <property type="match status" value="1"/>
</dbReference>
<dbReference type="SUPFAM" id="SSF52540">
    <property type="entry name" value="P-loop containing nucleoside triphosphate hydrolases"/>
    <property type="match status" value="1"/>
</dbReference>
<keyword evidence="10" id="KW-0413">Isomerase</keyword>
<sequence>MTPLEETTNNQRTAADPARSVFVMANAGSGKTRVLTNRVARLLLAGSPPEKILCITFTKAAAAEMAERLFEVLGAWALASDEELVEALKELEGKEATEKSADDLAHARRLFARALETPGGLKIQTIHSFCESVLRRFPIEAGAPPGFVVAEDAQAMALLNDALDWLAAKAREDAALAADFDLLSLKRNEQDLRALLISASKTPDDLEEAAAMLAKALAVNPNETPGTIKRKFLGEISVDDLRRAHDGLAAEGKQPQAAAKRLSAFFTAANDEERWDALVKTFLVADQSKTVDRIASKATDKHDPWVGPYVNTLKELVFDEVQALRAQAIYEDTLALNRLAGALRARYAETKAARAMLDFDDLIARADSLFRRVEAQWIMYKLDYGIDHILIDEAQDTSPGQWAVVENLFTDYFSGAGARDDLRSFFAVGDMKQSIYSFQGADVSLFKEKEHDLGERLAKVTAYANIPLTLSFRTTEPVLSFVDAAFADRDAAEGLGEEGDLLHGVCREGVAGLVELWPLTPRPDKLAVNPWDAPVDAPEADHPVRVLCDRVAATVKGWLDRKEHLESRERPIRPGDVMILVQSRGALFRDVIQRLSAAGVPVAGPDRLKLAEDPAVEDLLSYARFALSQDDDLSLAEILKSPLFGFDDDADLFPLGFERGKNQSLWSSLRERAGERNHWKKAADEIAEARALARAQGPYAFFSHILETGSPSGRKRFFARLGEASSDAIAELLRQTLDFENGAPRSLREFVAWFEAASGDIKREMERENTSVRVMTVHGAKGLEADIVFLLDAHRDVDLKTIGPLLPPPREAGLPENLSLLAWSKAGDAMLTETARAEKTRLAFEEYRRLFYVAATRARDRLYICGVEQGNKSDPQAKATGVKSWHSLAIDAFGRLGGVEAGEEPFWNGGTEPALRLSCPQTAPVEKEDHAAAPAAAGAPPWLYKEAPKEAPPLRFAPSKLEGEEENEWRGEAQGAAYSPVAGGDRYFRGRTLHRLLELLPDVAPAAREAAADRLLERLAPEIAEDERARWREEVMRVLSDPQFADVFAPGSMAETPIAGRPSGAPESFMLNGQIDRLAVSDARVLVVDYKTNRPPPARAEDADPAYIAQLAAYRALLQEIYPGREIVCALLWTYDARLMDIPAEMLDHAFARLKLAG</sequence>
<comment type="catalytic activity">
    <reaction evidence="11">
        <text>Couples ATP hydrolysis with the unwinding of duplex DNA by translocating in the 3'-5' direction.</text>
        <dbReference type="EC" id="5.6.2.4"/>
    </reaction>
</comment>
<comment type="catalytic activity">
    <reaction evidence="14">
        <text>ATP + H2O = ADP + phosphate + H(+)</text>
        <dbReference type="Rhea" id="RHEA:13065"/>
        <dbReference type="ChEBI" id="CHEBI:15377"/>
        <dbReference type="ChEBI" id="CHEBI:15378"/>
        <dbReference type="ChEBI" id="CHEBI:30616"/>
        <dbReference type="ChEBI" id="CHEBI:43474"/>
        <dbReference type="ChEBI" id="CHEBI:456216"/>
        <dbReference type="EC" id="5.6.2.4"/>
    </reaction>
</comment>
<dbReference type="GO" id="GO:0005829">
    <property type="term" value="C:cytosol"/>
    <property type="evidence" value="ECO:0007669"/>
    <property type="project" value="TreeGrafter"/>
</dbReference>
<protein>
    <recommendedName>
        <fullName evidence="12">DNA 3'-5' helicase</fullName>
        <ecNumber evidence="12">5.6.2.4</ecNumber>
    </recommendedName>
    <alternativeName>
        <fullName evidence="13">DNA 3'-5' helicase II</fullName>
    </alternativeName>
</protein>
<dbReference type="OrthoDB" id="9810135at2"/>
<dbReference type="Pfam" id="PF13361">
    <property type="entry name" value="UvrD_C"/>
    <property type="match status" value="1"/>
</dbReference>
<evidence type="ECO:0000256" key="10">
    <source>
        <dbReference type="ARBA" id="ARBA00023235"/>
    </source>
</evidence>
<name>A0A2S7K7K7_9PROT</name>
<dbReference type="GO" id="GO:0005524">
    <property type="term" value="F:ATP binding"/>
    <property type="evidence" value="ECO:0007669"/>
    <property type="project" value="UniProtKB-UniRule"/>
</dbReference>
<dbReference type="PROSITE" id="PS51217">
    <property type="entry name" value="UVRD_HELICASE_CTER"/>
    <property type="match status" value="1"/>
</dbReference>
<dbReference type="EC" id="5.6.2.4" evidence="12"/>
<dbReference type="InterPro" id="IPR014016">
    <property type="entry name" value="UvrD-like_ATP-bd"/>
</dbReference>
<dbReference type="InterPro" id="IPR014017">
    <property type="entry name" value="DNA_helicase_UvrD-like_C"/>
</dbReference>
<evidence type="ECO:0000256" key="1">
    <source>
        <dbReference type="ARBA" id="ARBA00022722"/>
    </source>
</evidence>
<keyword evidence="4 15" id="KW-0378">Hydrolase</keyword>
<dbReference type="Pfam" id="PF12705">
    <property type="entry name" value="PDDEXK_1"/>
    <property type="match status" value="1"/>
</dbReference>
<keyword evidence="9" id="KW-0234">DNA repair</keyword>
<evidence type="ECO:0000259" key="16">
    <source>
        <dbReference type="PROSITE" id="PS51198"/>
    </source>
</evidence>
<evidence type="ECO:0000313" key="18">
    <source>
        <dbReference type="EMBL" id="PQA88448.1"/>
    </source>
</evidence>
<accession>A0A2S7K7K7</accession>
<dbReference type="PANTHER" id="PTHR11070">
    <property type="entry name" value="UVRD / RECB / PCRA DNA HELICASE FAMILY MEMBER"/>
    <property type="match status" value="1"/>
</dbReference>
<dbReference type="InterPro" id="IPR011604">
    <property type="entry name" value="PDDEXK-like_dom_sf"/>
</dbReference>
<keyword evidence="1" id="KW-0540">Nuclease</keyword>
<dbReference type="Gene3D" id="3.90.320.10">
    <property type="match status" value="1"/>
</dbReference>
<dbReference type="SUPFAM" id="SSF52980">
    <property type="entry name" value="Restriction endonuclease-like"/>
    <property type="match status" value="1"/>
</dbReference>
<dbReference type="Gene3D" id="3.40.50.300">
    <property type="entry name" value="P-loop containing nucleotide triphosphate hydrolases"/>
    <property type="match status" value="3"/>
</dbReference>
<dbReference type="GO" id="GO:0004527">
    <property type="term" value="F:exonuclease activity"/>
    <property type="evidence" value="ECO:0007669"/>
    <property type="project" value="UniProtKB-KW"/>
</dbReference>
<evidence type="ECO:0000256" key="15">
    <source>
        <dbReference type="PROSITE-ProRule" id="PRU00560"/>
    </source>
</evidence>
<keyword evidence="7 15" id="KW-0067">ATP-binding</keyword>
<evidence type="ECO:0000256" key="5">
    <source>
        <dbReference type="ARBA" id="ARBA00022806"/>
    </source>
</evidence>
<dbReference type="InterPro" id="IPR038726">
    <property type="entry name" value="PDDEXK_AddAB-type"/>
</dbReference>
<dbReference type="PROSITE" id="PS51198">
    <property type="entry name" value="UVRD_HELICASE_ATP_BIND"/>
    <property type="match status" value="1"/>
</dbReference>
<dbReference type="EMBL" id="PJCH01000005">
    <property type="protein sequence ID" value="PQA88448.1"/>
    <property type="molecule type" value="Genomic_DNA"/>
</dbReference>
<feature type="domain" description="UvrD-like helicase ATP-binding" evidence="16">
    <location>
        <begin position="4"/>
        <end position="475"/>
    </location>
</feature>
<feature type="binding site" evidence="15">
    <location>
        <begin position="25"/>
        <end position="32"/>
    </location>
    <ligand>
        <name>ATP</name>
        <dbReference type="ChEBI" id="CHEBI:30616"/>
    </ligand>
</feature>